<dbReference type="Gene3D" id="3.60.21.10">
    <property type="match status" value="1"/>
</dbReference>
<evidence type="ECO:0000256" key="2">
    <source>
        <dbReference type="ARBA" id="ARBA00022801"/>
    </source>
</evidence>
<feature type="signal peptide" evidence="5">
    <location>
        <begin position="1"/>
        <end position="23"/>
    </location>
</feature>
<evidence type="ECO:0000259" key="6">
    <source>
        <dbReference type="Pfam" id="PF00149"/>
    </source>
</evidence>
<dbReference type="EMBL" id="FOLE01000001">
    <property type="protein sequence ID" value="SFB75708.1"/>
    <property type="molecule type" value="Genomic_DNA"/>
</dbReference>
<dbReference type="STRING" id="927664.SAMN05421780_101305"/>
<evidence type="ECO:0000256" key="3">
    <source>
        <dbReference type="ARBA" id="ARBA00023004"/>
    </source>
</evidence>
<feature type="domain" description="Calcineurin-like phosphoesterase" evidence="6">
    <location>
        <begin position="56"/>
        <end position="230"/>
    </location>
</feature>
<evidence type="ECO:0000256" key="1">
    <source>
        <dbReference type="ARBA" id="ARBA00022723"/>
    </source>
</evidence>
<dbReference type="GO" id="GO:0016787">
    <property type="term" value="F:hydrolase activity"/>
    <property type="evidence" value="ECO:0007669"/>
    <property type="project" value="UniProtKB-KW"/>
</dbReference>
<organism evidence="7 8">
    <name type="scientific">Flexibacter flexilis DSM 6793</name>
    <dbReference type="NCBI Taxonomy" id="927664"/>
    <lineage>
        <taxon>Bacteria</taxon>
        <taxon>Pseudomonadati</taxon>
        <taxon>Bacteroidota</taxon>
        <taxon>Cytophagia</taxon>
        <taxon>Cytophagales</taxon>
        <taxon>Flexibacteraceae</taxon>
        <taxon>Flexibacter</taxon>
    </lineage>
</organism>
<dbReference type="RefSeq" id="WP_091506148.1">
    <property type="nucleotide sequence ID" value="NZ_FOLE01000001.1"/>
</dbReference>
<keyword evidence="8" id="KW-1185">Reference proteome</keyword>
<keyword evidence="3" id="KW-0408">Iron</keyword>
<reference evidence="7 8" key="1">
    <citation type="submission" date="2016-10" db="EMBL/GenBank/DDBJ databases">
        <authorList>
            <person name="de Groot N.N."/>
        </authorList>
    </citation>
    <scope>NUCLEOTIDE SEQUENCE [LARGE SCALE GENOMIC DNA]</scope>
    <source>
        <strain evidence="7 8">DSM 6793</strain>
    </source>
</reference>
<keyword evidence="2" id="KW-0378">Hydrolase</keyword>
<evidence type="ECO:0000313" key="7">
    <source>
        <dbReference type="EMBL" id="SFB75708.1"/>
    </source>
</evidence>
<dbReference type="AlphaFoldDB" id="A0A1I1DRP3"/>
<keyword evidence="1" id="KW-0479">Metal-binding</keyword>
<dbReference type="GO" id="GO:0046872">
    <property type="term" value="F:metal ion binding"/>
    <property type="evidence" value="ECO:0007669"/>
    <property type="project" value="UniProtKB-KW"/>
</dbReference>
<dbReference type="PANTHER" id="PTHR42988">
    <property type="entry name" value="PHOSPHOHYDROLASE"/>
    <property type="match status" value="1"/>
</dbReference>
<dbReference type="InterPro" id="IPR050884">
    <property type="entry name" value="CNP_phosphodiesterase-III"/>
</dbReference>
<protein>
    <submittedName>
        <fullName evidence="7">Phosphoesterase, MJ0936 family</fullName>
    </submittedName>
</protein>
<dbReference type="InterPro" id="IPR004843">
    <property type="entry name" value="Calcineurin-like_PHP"/>
</dbReference>
<dbReference type="InterPro" id="IPR029052">
    <property type="entry name" value="Metallo-depent_PP-like"/>
</dbReference>
<dbReference type="Pfam" id="PF00149">
    <property type="entry name" value="Metallophos"/>
    <property type="match status" value="1"/>
</dbReference>
<feature type="chain" id="PRO_5011772795" evidence="5">
    <location>
        <begin position="24"/>
        <end position="269"/>
    </location>
</feature>
<evidence type="ECO:0000256" key="5">
    <source>
        <dbReference type="SAM" id="SignalP"/>
    </source>
</evidence>
<dbReference type="OrthoDB" id="5464520at2"/>
<dbReference type="SUPFAM" id="SSF56300">
    <property type="entry name" value="Metallo-dependent phosphatases"/>
    <property type="match status" value="1"/>
</dbReference>
<proteinExistence type="inferred from homology"/>
<dbReference type="Proteomes" id="UP000199514">
    <property type="component" value="Unassembled WGS sequence"/>
</dbReference>
<name>A0A1I1DRP3_9BACT</name>
<sequence>MKILYYVKSLLLVCLLAACNRFEYDPNQSVSRDSYRELNYKNIGKLSVKAAEDSVIKIAFISDTHINYNNFDDAVGRINQRDDIDMVIHGGDLTNYGILQQFNWTADQLAKLNKPYVAVIGNHDIVGNGEATYKYMFGHLNFSFIYGRVKFIFFNSNSREYNNDGNVPDLHWVQKEIETGSNFDRVVLVSHVPYFDEDFDFSKRLEYLEMLTKDYGNKKILISLGGHQHNGYDTTPAGTGIPHFAQGSIDKGFAVITISGKNISYEKNF</sequence>
<dbReference type="PROSITE" id="PS51257">
    <property type="entry name" value="PROKAR_LIPOPROTEIN"/>
    <property type="match status" value="1"/>
</dbReference>
<evidence type="ECO:0000256" key="4">
    <source>
        <dbReference type="ARBA" id="ARBA00025742"/>
    </source>
</evidence>
<gene>
    <name evidence="7" type="ORF">SAMN05421780_101305</name>
</gene>
<accession>A0A1I1DRP3</accession>
<keyword evidence="5" id="KW-0732">Signal</keyword>
<evidence type="ECO:0000313" key="8">
    <source>
        <dbReference type="Proteomes" id="UP000199514"/>
    </source>
</evidence>
<dbReference type="PANTHER" id="PTHR42988:SF2">
    <property type="entry name" value="CYCLIC NUCLEOTIDE PHOSPHODIESTERASE CBUA0032-RELATED"/>
    <property type="match status" value="1"/>
</dbReference>
<comment type="similarity">
    <text evidence="4">Belongs to the cyclic nucleotide phosphodiesterase class-III family.</text>
</comment>